<dbReference type="GO" id="GO:0008930">
    <property type="term" value="F:methylthioadenosine nucleosidase activity"/>
    <property type="evidence" value="ECO:0007669"/>
    <property type="project" value="TreeGrafter"/>
</dbReference>
<keyword evidence="1" id="KW-0597">Phosphoprotein</keyword>
<keyword evidence="3" id="KW-0326">Glycosidase</keyword>
<dbReference type="Gene3D" id="3.40.50.1580">
    <property type="entry name" value="Nucleoside phosphorylase domain"/>
    <property type="match status" value="1"/>
</dbReference>
<dbReference type="GO" id="GO:0008782">
    <property type="term" value="F:adenosylhomocysteine nucleosidase activity"/>
    <property type="evidence" value="ECO:0007669"/>
    <property type="project" value="UniProtKB-EC"/>
</dbReference>
<dbReference type="InterPro" id="IPR011006">
    <property type="entry name" value="CheY-like_superfamily"/>
</dbReference>
<sequence length="407" mass="44697">MNILVVDDEIDKVHQIASVLKDAGLDFELVHESTAVSARRKMRSEYFDIVIIDLNLPSGVGEPASNSGGISLLDLLMLDDKIKLPDEIYFITGKEELVEEARNEASKRGAILWQYDQDSTAWKLILVGKVKYLCKAKSRRLSSIKIDVAIITALHTPELDAVLALPYNWTLKTFPDDPTTYYLGSINREDTVITFAAVCASRKGMPSSAALSAKMVLQFNPQYLVMLGICAGIPGKVNLGDVVVADPTWDYGSGKRAIDNSNSSVFLASAYQVPLDPQVRQAVSEVSRGQQAVRQIRANWSGDVPQGSLAIHLGPMASGASVISDDQESRDIVLQHRDLLAIEMEAYAVMAASEYSIFPAPKALAIKSVCDFADQHKNDNWQKYAAYTSAAFADQLFRSESFLIKRS</sequence>
<dbReference type="PANTHER" id="PTHR46832:SF1">
    <property type="entry name" value="5'-METHYLTHIOADENOSINE_S-ADENOSYLHOMOCYSTEINE NUCLEOSIDASE"/>
    <property type="match status" value="1"/>
</dbReference>
<dbReference type="Pfam" id="PF01048">
    <property type="entry name" value="PNP_UDP_1"/>
    <property type="match status" value="1"/>
</dbReference>
<dbReference type="InterPro" id="IPR001789">
    <property type="entry name" value="Sig_transdc_resp-reg_receiver"/>
</dbReference>
<dbReference type="PROSITE" id="PS50110">
    <property type="entry name" value="RESPONSE_REGULATORY"/>
    <property type="match status" value="1"/>
</dbReference>
<dbReference type="Proteomes" id="UP000325565">
    <property type="component" value="Unassembled WGS sequence"/>
</dbReference>
<dbReference type="PANTHER" id="PTHR46832">
    <property type="entry name" value="5'-METHYLTHIOADENOSINE/S-ADENOSYLHOMOCYSTEINE NUCLEOSIDASE"/>
    <property type="match status" value="1"/>
</dbReference>
<accession>A0A5E7UN61</accession>
<evidence type="ECO:0000313" key="4">
    <source>
        <dbReference type="Proteomes" id="UP000325565"/>
    </source>
</evidence>
<evidence type="ECO:0000256" key="1">
    <source>
        <dbReference type="PROSITE-ProRule" id="PRU00169"/>
    </source>
</evidence>
<organism evidence="3 4">
    <name type="scientific">Pseudomonas fluorescens</name>
    <dbReference type="NCBI Taxonomy" id="294"/>
    <lineage>
        <taxon>Bacteria</taxon>
        <taxon>Pseudomonadati</taxon>
        <taxon>Pseudomonadota</taxon>
        <taxon>Gammaproteobacteria</taxon>
        <taxon>Pseudomonadales</taxon>
        <taxon>Pseudomonadaceae</taxon>
        <taxon>Pseudomonas</taxon>
    </lineage>
</organism>
<feature type="modified residue" description="4-aspartylphosphate" evidence="1">
    <location>
        <position position="53"/>
    </location>
</feature>
<evidence type="ECO:0000313" key="3">
    <source>
        <dbReference type="EMBL" id="VVQ11576.1"/>
    </source>
</evidence>
<dbReference type="SUPFAM" id="SSF52172">
    <property type="entry name" value="CheY-like"/>
    <property type="match status" value="1"/>
</dbReference>
<name>A0A5E7UN61_PSEFL</name>
<protein>
    <submittedName>
        <fullName evidence="3">5'-methylthioadenosine/S-adenosylhomocysteine nucleosidase</fullName>
        <ecNumber evidence="3">3.2.2.9</ecNumber>
    </submittedName>
</protein>
<dbReference type="GO" id="GO:0005829">
    <property type="term" value="C:cytosol"/>
    <property type="evidence" value="ECO:0007669"/>
    <property type="project" value="TreeGrafter"/>
</dbReference>
<dbReference type="InterPro" id="IPR000845">
    <property type="entry name" value="Nucleoside_phosphorylase_d"/>
</dbReference>
<evidence type="ECO:0000259" key="2">
    <source>
        <dbReference type="PROSITE" id="PS50110"/>
    </source>
</evidence>
<gene>
    <name evidence="3" type="primary">mtnN</name>
    <name evidence="3" type="ORF">PS922_04859</name>
</gene>
<reference evidence="3 4" key="1">
    <citation type="submission" date="2019-09" db="EMBL/GenBank/DDBJ databases">
        <authorList>
            <person name="Chandra G."/>
            <person name="Truman W A."/>
        </authorList>
    </citation>
    <scope>NUCLEOTIDE SEQUENCE [LARGE SCALE GENOMIC DNA]</scope>
    <source>
        <strain evidence="3">PS922</strain>
    </source>
</reference>
<dbReference type="AlphaFoldDB" id="A0A5E7UN61"/>
<proteinExistence type="predicted"/>
<feature type="domain" description="Response regulatory" evidence="2">
    <location>
        <begin position="2"/>
        <end position="128"/>
    </location>
</feature>
<dbReference type="EMBL" id="CABVJB010000008">
    <property type="protein sequence ID" value="VVQ11576.1"/>
    <property type="molecule type" value="Genomic_DNA"/>
</dbReference>
<dbReference type="RefSeq" id="WP_154863580.1">
    <property type="nucleotide sequence ID" value="NZ_CABVJB010000008.1"/>
</dbReference>
<dbReference type="Gene3D" id="3.40.50.2300">
    <property type="match status" value="1"/>
</dbReference>
<dbReference type="SUPFAM" id="SSF53167">
    <property type="entry name" value="Purine and uridine phosphorylases"/>
    <property type="match status" value="1"/>
</dbReference>
<dbReference type="GO" id="GO:0019284">
    <property type="term" value="P:L-methionine salvage from S-adenosylmethionine"/>
    <property type="evidence" value="ECO:0007669"/>
    <property type="project" value="TreeGrafter"/>
</dbReference>
<dbReference type="GO" id="GO:0009116">
    <property type="term" value="P:nucleoside metabolic process"/>
    <property type="evidence" value="ECO:0007669"/>
    <property type="project" value="InterPro"/>
</dbReference>
<dbReference type="InterPro" id="IPR035994">
    <property type="entry name" value="Nucleoside_phosphorylase_sf"/>
</dbReference>
<dbReference type="EC" id="3.2.2.9" evidence="3"/>
<dbReference type="CDD" id="cd00156">
    <property type="entry name" value="REC"/>
    <property type="match status" value="1"/>
</dbReference>
<dbReference type="GO" id="GO:0000160">
    <property type="term" value="P:phosphorelay signal transduction system"/>
    <property type="evidence" value="ECO:0007669"/>
    <property type="project" value="InterPro"/>
</dbReference>
<keyword evidence="3" id="KW-0378">Hydrolase</keyword>